<dbReference type="SMART" id="SM00471">
    <property type="entry name" value="HDc"/>
    <property type="match status" value="1"/>
</dbReference>
<dbReference type="InterPro" id="IPR021812">
    <property type="entry name" value="DUF3391"/>
</dbReference>
<proteinExistence type="predicted"/>
<dbReference type="Proteomes" id="UP000094165">
    <property type="component" value="Unassembled WGS sequence"/>
</dbReference>
<dbReference type="GO" id="GO:0008081">
    <property type="term" value="F:phosphoric diester hydrolase activity"/>
    <property type="evidence" value="ECO:0007669"/>
    <property type="project" value="UniProtKB-ARBA"/>
</dbReference>
<accession>A0A1E5D4J9</accession>
<dbReference type="PANTHER" id="PTHR43155:SF2">
    <property type="entry name" value="CYCLIC DI-GMP PHOSPHODIESTERASE PA4108"/>
    <property type="match status" value="1"/>
</dbReference>
<dbReference type="Pfam" id="PF11871">
    <property type="entry name" value="DUF3391"/>
    <property type="match status" value="1"/>
</dbReference>
<dbReference type="EMBL" id="AJYW02000048">
    <property type="protein sequence ID" value="OEE78474.1"/>
    <property type="molecule type" value="Genomic_DNA"/>
</dbReference>
<dbReference type="PANTHER" id="PTHR43155">
    <property type="entry name" value="CYCLIC DI-GMP PHOSPHODIESTERASE PA4108-RELATED"/>
    <property type="match status" value="1"/>
</dbReference>
<feature type="domain" description="HD-GYP" evidence="1">
    <location>
        <begin position="120"/>
        <end position="317"/>
    </location>
</feature>
<name>A0A1E5D4J9_9VIBR</name>
<organism evidence="2 3">
    <name type="scientific">Vibrio genomosp. F6 str. FF-238</name>
    <dbReference type="NCBI Taxonomy" id="1191298"/>
    <lineage>
        <taxon>Bacteria</taxon>
        <taxon>Pseudomonadati</taxon>
        <taxon>Pseudomonadota</taxon>
        <taxon>Gammaproteobacteria</taxon>
        <taxon>Vibrionales</taxon>
        <taxon>Vibrionaceae</taxon>
        <taxon>Vibrio</taxon>
    </lineage>
</organism>
<dbReference type="SUPFAM" id="SSF109604">
    <property type="entry name" value="HD-domain/PDEase-like"/>
    <property type="match status" value="1"/>
</dbReference>
<dbReference type="CDD" id="cd00077">
    <property type="entry name" value="HDc"/>
    <property type="match status" value="1"/>
</dbReference>
<sequence>MLQEVNLSDLEIGMYIVEIAQQKSNSRLRDPGWVKRQSTIKKLAENGVISVMVNPEKRKYVKSENHIKHLQHKSAFEDIDEASELFIESKSVQRKVFENIQNGLQIDVELVKAATDKSIDMLFKNPNAISCMLNIREKDEYLLEHSLGVAILTAMFARYLNLKKEVIQHMTVGAILHDVGKIDIPDNILHKPARLTHPEFDIMKKHIDHSITRLEKTPGLSKLALSTAALHHEKINGKGYPYGLSGEDIPLNGRIIGICDVFDALTATRCYKQGFTHTKAFTIVRKMAAEGDLDEVLVKKFIDCVGSYPVGAMVELTSDKLAIVDTRNIDDSTKPKVYTFYDLSSRKYSDVVRVDLAEKENVQIVKCIRAEEYGLNFREAIDHINTNKV</sequence>
<keyword evidence="3" id="KW-1185">Reference proteome</keyword>
<dbReference type="Pfam" id="PF13487">
    <property type="entry name" value="HD_5"/>
    <property type="match status" value="1"/>
</dbReference>
<dbReference type="InterPro" id="IPR037522">
    <property type="entry name" value="HD_GYP_dom"/>
</dbReference>
<dbReference type="AlphaFoldDB" id="A0A1E5D4J9"/>
<evidence type="ECO:0000313" key="2">
    <source>
        <dbReference type="EMBL" id="OEE78474.1"/>
    </source>
</evidence>
<dbReference type="PROSITE" id="PS51832">
    <property type="entry name" value="HD_GYP"/>
    <property type="match status" value="1"/>
</dbReference>
<dbReference type="Gene3D" id="1.10.3210.10">
    <property type="entry name" value="Hypothetical protein af1432"/>
    <property type="match status" value="1"/>
</dbReference>
<protein>
    <recommendedName>
        <fullName evidence="1">HD-GYP domain-containing protein</fullName>
    </recommendedName>
</protein>
<comment type="caution">
    <text evidence="2">The sequence shown here is derived from an EMBL/GenBank/DDBJ whole genome shotgun (WGS) entry which is preliminary data.</text>
</comment>
<reference evidence="2 3" key="1">
    <citation type="journal article" date="2012" name="Science">
        <title>Ecological populations of bacteria act as socially cohesive units of antibiotic production and resistance.</title>
        <authorList>
            <person name="Cordero O.X."/>
            <person name="Wildschutte H."/>
            <person name="Kirkup B."/>
            <person name="Proehl S."/>
            <person name="Ngo L."/>
            <person name="Hussain F."/>
            <person name="Le Roux F."/>
            <person name="Mincer T."/>
            <person name="Polz M.F."/>
        </authorList>
    </citation>
    <scope>NUCLEOTIDE SEQUENCE [LARGE SCALE GENOMIC DNA]</scope>
    <source>
        <strain evidence="2 3">FF-238</strain>
    </source>
</reference>
<dbReference type="RefSeq" id="WP_017051900.1">
    <property type="nucleotide sequence ID" value="NZ_AJYW02000048.1"/>
</dbReference>
<evidence type="ECO:0000313" key="3">
    <source>
        <dbReference type="Proteomes" id="UP000094165"/>
    </source>
</evidence>
<evidence type="ECO:0000259" key="1">
    <source>
        <dbReference type="PROSITE" id="PS51832"/>
    </source>
</evidence>
<gene>
    <name evidence="2" type="ORF">A130_13430</name>
</gene>
<dbReference type="InterPro" id="IPR003607">
    <property type="entry name" value="HD/PDEase_dom"/>
</dbReference>